<organism evidence="1 2">
    <name type="scientific">Leifsonia poae</name>
    <dbReference type="NCBI Taxonomy" id="110933"/>
    <lineage>
        <taxon>Bacteria</taxon>
        <taxon>Bacillati</taxon>
        <taxon>Actinomycetota</taxon>
        <taxon>Actinomycetes</taxon>
        <taxon>Micrococcales</taxon>
        <taxon>Microbacteriaceae</taxon>
        <taxon>Leifsonia</taxon>
    </lineage>
</organism>
<evidence type="ECO:0008006" key="3">
    <source>
        <dbReference type="Google" id="ProtNLM"/>
    </source>
</evidence>
<protein>
    <recommendedName>
        <fullName evidence="3">L-rhamnose mutarotase</fullName>
    </recommendedName>
</protein>
<dbReference type="InterPro" id="IPR008000">
    <property type="entry name" value="Rham/fucose_mutarotase"/>
</dbReference>
<name>A0A9W6HA19_9MICO</name>
<proteinExistence type="predicted"/>
<dbReference type="PANTHER" id="PTHR34389:SF2">
    <property type="entry name" value="L-RHAMNOSE MUTAROTASE"/>
    <property type="match status" value="1"/>
</dbReference>
<evidence type="ECO:0000313" key="1">
    <source>
        <dbReference type="EMBL" id="GLJ76122.1"/>
    </source>
</evidence>
<dbReference type="Proteomes" id="UP001142372">
    <property type="component" value="Unassembled WGS sequence"/>
</dbReference>
<dbReference type="Gene3D" id="3.30.70.100">
    <property type="match status" value="1"/>
</dbReference>
<dbReference type="GO" id="GO:0016857">
    <property type="term" value="F:racemase and epimerase activity, acting on carbohydrates and derivatives"/>
    <property type="evidence" value="ECO:0007669"/>
    <property type="project" value="InterPro"/>
</dbReference>
<evidence type="ECO:0000313" key="2">
    <source>
        <dbReference type="Proteomes" id="UP001142372"/>
    </source>
</evidence>
<dbReference type="RefSeq" id="WP_271176786.1">
    <property type="nucleotide sequence ID" value="NZ_BAAAJO010000005.1"/>
</dbReference>
<dbReference type="SUPFAM" id="SSF54909">
    <property type="entry name" value="Dimeric alpha+beta barrel"/>
    <property type="match status" value="1"/>
</dbReference>
<accession>A0A9W6HA19</accession>
<dbReference type="InterPro" id="IPR011008">
    <property type="entry name" value="Dimeric_a/b-barrel"/>
</dbReference>
<reference evidence="1" key="2">
    <citation type="submission" date="2023-01" db="EMBL/GenBank/DDBJ databases">
        <authorList>
            <person name="Sun Q."/>
            <person name="Evtushenko L."/>
        </authorList>
    </citation>
    <scope>NUCLEOTIDE SEQUENCE</scope>
    <source>
        <strain evidence="1">VKM Ac-1401</strain>
    </source>
</reference>
<dbReference type="AlphaFoldDB" id="A0A9W6HA19"/>
<dbReference type="EMBL" id="BSEN01000006">
    <property type="protein sequence ID" value="GLJ76122.1"/>
    <property type="molecule type" value="Genomic_DNA"/>
</dbReference>
<reference evidence="1" key="1">
    <citation type="journal article" date="2014" name="Int. J. Syst. Evol. Microbiol.">
        <title>Complete genome sequence of Corynebacterium casei LMG S-19264T (=DSM 44701T), isolated from a smear-ripened cheese.</title>
        <authorList>
            <consortium name="US DOE Joint Genome Institute (JGI-PGF)"/>
            <person name="Walter F."/>
            <person name="Albersmeier A."/>
            <person name="Kalinowski J."/>
            <person name="Ruckert C."/>
        </authorList>
    </citation>
    <scope>NUCLEOTIDE SEQUENCE</scope>
    <source>
        <strain evidence="1">VKM Ac-1401</strain>
    </source>
</reference>
<keyword evidence="2" id="KW-1185">Reference proteome</keyword>
<sequence>MTEKAPERHALVVGVRPEKREEYLRLHSAVWPGVEATLSECNIRNYSIHIFGDVLFAYYEYVGDDHDADMARIAADPVSQEWWTHTDPCQVRIADEREPGSLWQPIDEVWHLA</sequence>
<comment type="caution">
    <text evidence="1">The sequence shown here is derived from an EMBL/GenBank/DDBJ whole genome shotgun (WGS) entry which is preliminary data.</text>
</comment>
<dbReference type="Pfam" id="PF05336">
    <property type="entry name" value="rhaM"/>
    <property type="match status" value="1"/>
</dbReference>
<dbReference type="PANTHER" id="PTHR34389">
    <property type="entry name" value="L-RHAMNOSE MUTAROTASE"/>
    <property type="match status" value="1"/>
</dbReference>
<gene>
    <name evidence="1" type="ORF">GCM10017584_16960</name>
</gene>